<evidence type="ECO:0000256" key="2">
    <source>
        <dbReference type="ARBA" id="ARBA00022475"/>
    </source>
</evidence>
<dbReference type="InterPro" id="IPR018076">
    <property type="entry name" value="T2SS_GspF_dom"/>
</dbReference>
<organism evidence="8 9">
    <name type="scientific">Oryzomonas rubra</name>
    <dbReference type="NCBI Taxonomy" id="2509454"/>
    <lineage>
        <taxon>Bacteria</taxon>
        <taxon>Pseudomonadati</taxon>
        <taxon>Thermodesulfobacteriota</taxon>
        <taxon>Desulfuromonadia</taxon>
        <taxon>Geobacterales</taxon>
        <taxon>Geobacteraceae</taxon>
        <taxon>Oryzomonas</taxon>
    </lineage>
</organism>
<dbReference type="Pfam" id="PF00482">
    <property type="entry name" value="T2SSF"/>
    <property type="match status" value="1"/>
</dbReference>
<comment type="subcellular location">
    <subcellularLocation>
        <location evidence="1">Cell membrane</location>
        <topology evidence="1">Multi-pass membrane protein</topology>
    </subcellularLocation>
</comment>
<dbReference type="OrthoDB" id="597333at2"/>
<comment type="caution">
    <text evidence="8">The sequence shown here is derived from an EMBL/GenBank/DDBJ whole genome shotgun (WGS) entry which is preliminary data.</text>
</comment>
<keyword evidence="2" id="KW-1003">Cell membrane</keyword>
<dbReference type="InterPro" id="IPR042094">
    <property type="entry name" value="T2SS_GspF_sf"/>
</dbReference>
<feature type="transmembrane region" description="Helical" evidence="6">
    <location>
        <begin position="91"/>
        <end position="111"/>
    </location>
</feature>
<evidence type="ECO:0000256" key="5">
    <source>
        <dbReference type="ARBA" id="ARBA00023136"/>
    </source>
</evidence>
<feature type="transmembrane region" description="Helical" evidence="6">
    <location>
        <begin position="261"/>
        <end position="281"/>
    </location>
</feature>
<feature type="transmembrane region" description="Helical" evidence="6">
    <location>
        <begin position="117"/>
        <end position="136"/>
    </location>
</feature>
<evidence type="ECO:0000256" key="3">
    <source>
        <dbReference type="ARBA" id="ARBA00022692"/>
    </source>
</evidence>
<feature type="domain" description="Type II secretion system protein GspF" evidence="7">
    <location>
        <begin position="153"/>
        <end position="277"/>
    </location>
</feature>
<accession>A0A5A9XC04</accession>
<dbReference type="EMBL" id="SRSD01000007">
    <property type="protein sequence ID" value="KAA0890460.1"/>
    <property type="molecule type" value="Genomic_DNA"/>
</dbReference>
<evidence type="ECO:0000313" key="8">
    <source>
        <dbReference type="EMBL" id="KAA0890460.1"/>
    </source>
</evidence>
<evidence type="ECO:0000259" key="7">
    <source>
        <dbReference type="Pfam" id="PF00482"/>
    </source>
</evidence>
<dbReference type="AlphaFoldDB" id="A0A5A9XC04"/>
<protein>
    <submittedName>
        <fullName evidence="8">Type II secretion system F family protein</fullName>
    </submittedName>
</protein>
<dbReference type="PANTHER" id="PTHR35007:SF1">
    <property type="entry name" value="PILUS ASSEMBLY PROTEIN"/>
    <property type="match status" value="1"/>
</dbReference>
<sequence length="320" mass="35968">MLLAVFFTFVAVFLLVSALVLAYLRAQESPKAVLKRRLRRMAKTGVDDAMSEDLRSEIIKETPQFERLVTMFRFGRAIGRLLDHAGVSIDLTMFILLVILLPAVSFCGIFLFTHRLIFAVCAALVAAVVPFMFLYFKKARRQDKFTEQLPDALSMISRSLRAGHSLTSAIELVAQESDEPLRDLFKTAYEQQKLGLRITDSLAGMTDRMESIDLRFFVASIELNNDIGGNLSEILDKLAGTIRERLKIKRQVQVITAQGRLSGYILAALPIATFFMFNIMMPGYEDVLFKEKLGSQLLIGAICAQLSGFLWIKKIISIKV</sequence>
<keyword evidence="4 6" id="KW-1133">Transmembrane helix</keyword>
<dbReference type="RefSeq" id="WP_149307939.1">
    <property type="nucleotide sequence ID" value="NZ_SRSD01000007.1"/>
</dbReference>
<keyword evidence="5 6" id="KW-0472">Membrane</keyword>
<dbReference type="Gene3D" id="1.20.81.30">
    <property type="entry name" value="Type II secretion system (T2SS), domain F"/>
    <property type="match status" value="1"/>
</dbReference>
<dbReference type="Proteomes" id="UP000324298">
    <property type="component" value="Unassembled WGS sequence"/>
</dbReference>
<keyword evidence="9" id="KW-1185">Reference proteome</keyword>
<keyword evidence="3 6" id="KW-0812">Transmembrane</keyword>
<reference evidence="8 9" key="1">
    <citation type="submission" date="2019-04" db="EMBL/GenBank/DDBJ databases">
        <title>Geobacter ruber sp. nov., ferric-reducing bacteria isolated from paddy soil.</title>
        <authorList>
            <person name="Xu Z."/>
            <person name="Masuda Y."/>
            <person name="Itoh H."/>
            <person name="Senoo K."/>
        </authorList>
    </citation>
    <scope>NUCLEOTIDE SEQUENCE [LARGE SCALE GENOMIC DNA]</scope>
    <source>
        <strain evidence="8 9">Red88</strain>
    </source>
</reference>
<dbReference type="PANTHER" id="PTHR35007">
    <property type="entry name" value="INTEGRAL MEMBRANE PROTEIN-RELATED"/>
    <property type="match status" value="1"/>
</dbReference>
<evidence type="ECO:0000256" key="1">
    <source>
        <dbReference type="ARBA" id="ARBA00004651"/>
    </source>
</evidence>
<evidence type="ECO:0000256" key="6">
    <source>
        <dbReference type="SAM" id="Phobius"/>
    </source>
</evidence>
<evidence type="ECO:0000313" key="9">
    <source>
        <dbReference type="Proteomes" id="UP000324298"/>
    </source>
</evidence>
<gene>
    <name evidence="8" type="ORF">ET418_12435</name>
</gene>
<name>A0A5A9XC04_9BACT</name>
<proteinExistence type="predicted"/>
<evidence type="ECO:0000256" key="4">
    <source>
        <dbReference type="ARBA" id="ARBA00022989"/>
    </source>
</evidence>
<feature type="transmembrane region" description="Helical" evidence="6">
    <location>
        <begin position="6"/>
        <end position="26"/>
    </location>
</feature>
<dbReference type="GO" id="GO:0005886">
    <property type="term" value="C:plasma membrane"/>
    <property type="evidence" value="ECO:0007669"/>
    <property type="project" value="UniProtKB-SubCell"/>
</dbReference>
<feature type="transmembrane region" description="Helical" evidence="6">
    <location>
        <begin position="293"/>
        <end position="312"/>
    </location>
</feature>